<dbReference type="InterPro" id="IPR017871">
    <property type="entry name" value="ABC_transporter-like_CS"/>
</dbReference>
<keyword evidence="12 21" id="KW-1133">Transmembrane helix</keyword>
<feature type="transmembrane region" description="Helical" evidence="21">
    <location>
        <begin position="122"/>
        <end position="143"/>
    </location>
</feature>
<keyword evidence="9" id="KW-0460">Magnesium</keyword>
<evidence type="ECO:0000259" key="23">
    <source>
        <dbReference type="PROSITE" id="PS50929"/>
    </source>
</evidence>
<feature type="domain" description="ABC transmembrane type-1" evidence="23">
    <location>
        <begin position="123"/>
        <end position="410"/>
    </location>
</feature>
<comment type="caution">
    <text evidence="24">The sequence shown here is derived from an EMBL/GenBank/DDBJ whole genome shotgun (WGS) entry which is preliminary data.</text>
</comment>
<dbReference type="FunFam" id="3.40.50.300:FF:000403">
    <property type="entry name" value="ATP-binding cassette sub-family B member 8, mitochondrial"/>
    <property type="match status" value="1"/>
</dbReference>
<dbReference type="InterPro" id="IPR036640">
    <property type="entry name" value="ABC1_TM_sf"/>
</dbReference>
<evidence type="ECO:0000256" key="3">
    <source>
        <dbReference type="ARBA" id="ARBA00022448"/>
    </source>
</evidence>
<dbReference type="AlphaFoldDB" id="A0A9W9ZQ52"/>
<gene>
    <name evidence="24" type="primary">ABCB10</name>
    <name evidence="24" type="ORF">OS493_020349</name>
</gene>
<evidence type="ECO:0000256" key="8">
    <source>
        <dbReference type="ARBA" id="ARBA00022840"/>
    </source>
</evidence>
<evidence type="ECO:0000256" key="4">
    <source>
        <dbReference type="ARBA" id="ARBA00022692"/>
    </source>
</evidence>
<evidence type="ECO:0000256" key="10">
    <source>
        <dbReference type="ARBA" id="ARBA00022946"/>
    </source>
</evidence>
<dbReference type="Gene3D" id="1.20.1560.10">
    <property type="entry name" value="ABC transporter type 1, transmembrane domain"/>
    <property type="match status" value="1"/>
</dbReference>
<keyword evidence="4 21" id="KW-0812">Transmembrane</keyword>
<dbReference type="InterPro" id="IPR003439">
    <property type="entry name" value="ABC_transporter-like_ATP-bd"/>
</dbReference>
<dbReference type="Pfam" id="PF00005">
    <property type="entry name" value="ABC_tran"/>
    <property type="match status" value="1"/>
</dbReference>
<keyword evidence="7" id="KW-0999">Mitochondrion inner membrane</keyword>
<dbReference type="PROSITE" id="PS00211">
    <property type="entry name" value="ABC_TRANSPORTER_1"/>
    <property type="match status" value="1"/>
</dbReference>
<dbReference type="CDD" id="cd03249">
    <property type="entry name" value="ABC_MTABC3_MDL1_MDL2"/>
    <property type="match status" value="1"/>
</dbReference>
<keyword evidence="5" id="KW-0479">Metal-binding</keyword>
<keyword evidence="25" id="KW-1185">Reference proteome</keyword>
<keyword evidence="3" id="KW-0813">Transport</keyword>
<proteinExistence type="inferred from homology"/>
<dbReference type="GO" id="GO:0046872">
    <property type="term" value="F:metal ion binding"/>
    <property type="evidence" value="ECO:0007669"/>
    <property type="project" value="UniProtKB-KW"/>
</dbReference>
<dbReference type="InterPro" id="IPR011527">
    <property type="entry name" value="ABC1_TM_dom"/>
</dbReference>
<dbReference type="InterPro" id="IPR039421">
    <property type="entry name" value="Type_1_exporter"/>
</dbReference>
<evidence type="ECO:0000256" key="15">
    <source>
        <dbReference type="ARBA" id="ARBA00023136"/>
    </source>
</evidence>
<keyword evidence="6" id="KW-0547">Nucleotide-binding</keyword>
<evidence type="ECO:0000256" key="5">
    <source>
        <dbReference type="ARBA" id="ARBA00022723"/>
    </source>
</evidence>
<dbReference type="PANTHER" id="PTHR43394:SF1">
    <property type="entry name" value="ATP-BINDING CASSETTE SUB-FAMILY B MEMBER 10, MITOCHONDRIAL"/>
    <property type="match status" value="1"/>
</dbReference>
<keyword evidence="8 24" id="KW-0067">ATP-binding</keyword>
<feature type="transmembrane region" description="Helical" evidence="21">
    <location>
        <begin position="387"/>
        <end position="405"/>
    </location>
</feature>
<reference evidence="24" key="1">
    <citation type="submission" date="2023-01" db="EMBL/GenBank/DDBJ databases">
        <title>Genome assembly of the deep-sea coral Lophelia pertusa.</title>
        <authorList>
            <person name="Herrera S."/>
            <person name="Cordes E."/>
        </authorList>
    </citation>
    <scope>NUCLEOTIDE SEQUENCE</scope>
    <source>
        <strain evidence="24">USNM1676648</strain>
        <tissue evidence="24">Polyp</tissue>
    </source>
</reference>
<dbReference type="GO" id="GO:0016887">
    <property type="term" value="F:ATP hydrolysis activity"/>
    <property type="evidence" value="ECO:0007669"/>
    <property type="project" value="InterPro"/>
</dbReference>
<evidence type="ECO:0000256" key="7">
    <source>
        <dbReference type="ARBA" id="ARBA00022792"/>
    </source>
</evidence>
<dbReference type="InterPro" id="IPR027417">
    <property type="entry name" value="P-loop_NTPase"/>
</dbReference>
<feature type="transmembrane region" description="Helical" evidence="21">
    <location>
        <begin position="267"/>
        <end position="286"/>
    </location>
</feature>
<sequence>MSAACSFVSLGRQINKFTLIQSKLLPPYGYIPSRLNLCRACFYRTSSGNALLKNRTLIGWKSQEIFDLGRVLASSARSYCSSGNNNGDKEKAVTQESHAKKQLKSEDLFRILSLAKPEYKSLAGAIGLLFISSAVTMSVPFCMGKIIDIIYSTSQDTAQMVDTLSYVCTVLAGVFLLGGAANFGRVYLIQISGQKVIKRLREKLFSAILMQETAFFDRTRTGELINRLSADTILVGKAVTDNVSDGLRAVAQSVAGISMMFYVSPKLASIVLGIVPPVAIAVVMYGRYLRNITKKTQDFLAQSTQIAEERISNIRTVRAFGQELKEIQMYSDSVHDVFKLAKKEALARAVFFGFTGLSGNVIMLAVLYSGGMMMTDATISVGDLTSFLLYAGFVGISFGGLSSFYSELMKGIGASGRLWQLIDRTPTIPLSGGLRPAMYDLNSGIQFKDVHFTYPSRPDMSIFRGLNLDVPAGSITAVVGPSGSGKSTLGSLLLRLYDPEQGQVVVGGHDVRTLSPDWLRGAVGTVHQEPILFSCSIAENIAYGASVGQQVSSDDLMDAAVQANASGFIKTFPNGFDTVVGERGQMLSGGQRQRIAIARAILKNPSILLLDEATSALDAESEHLVQEALERLMKGRTVITIAHRLSTIKNADNIVVLSDGQITEAGSYGQLMDEPNGLFRKLVEKQTIAHQ</sequence>
<evidence type="ECO:0000256" key="14">
    <source>
        <dbReference type="ARBA" id="ARBA00023128"/>
    </source>
</evidence>
<keyword evidence="15 21" id="KW-0472">Membrane</keyword>
<dbReference type="Proteomes" id="UP001163046">
    <property type="component" value="Unassembled WGS sequence"/>
</dbReference>
<dbReference type="SUPFAM" id="SSF52540">
    <property type="entry name" value="P-loop containing nucleoside triphosphate hydrolases"/>
    <property type="match status" value="1"/>
</dbReference>
<evidence type="ECO:0000256" key="16">
    <source>
        <dbReference type="ARBA" id="ARBA00052250"/>
    </source>
</evidence>
<comment type="function">
    <text evidence="17">ATP-dependent transporter located in the mitochondrial inner membrane that catalyzes the export of biliverdin from the mitochondrial matrix, and plays a crucial role in hemoglobin synthesis and antioxidative stress. Participates in the early step of the heme biosynthetic process during insertion of iron into protoporphyrin IX (PPIX). Involved in the stabilization of the iron transporter mitoferrin-1/SLC25A37. In addition may be involved in mitochondrial unfolded protein response (UPRmt) signaling pathway, although ABCB10 probably does not participate in peptide export from mitochondria.</text>
</comment>
<dbReference type="OrthoDB" id="6500128at2759"/>
<name>A0A9W9ZQ52_9CNID</name>
<keyword evidence="13" id="KW-0007">Acetylation</keyword>
<dbReference type="PANTHER" id="PTHR43394">
    <property type="entry name" value="ATP-DEPENDENT PERMEASE MDL1, MITOCHONDRIAL"/>
    <property type="match status" value="1"/>
</dbReference>
<evidence type="ECO:0000256" key="12">
    <source>
        <dbReference type="ARBA" id="ARBA00022989"/>
    </source>
</evidence>
<dbReference type="CDD" id="cd18573">
    <property type="entry name" value="ABC_6TM_ABCB10_like"/>
    <property type="match status" value="1"/>
</dbReference>
<dbReference type="GO" id="GO:0005743">
    <property type="term" value="C:mitochondrial inner membrane"/>
    <property type="evidence" value="ECO:0007669"/>
    <property type="project" value="UniProtKB-SubCell"/>
</dbReference>
<dbReference type="InterPro" id="IPR003593">
    <property type="entry name" value="AAA+_ATPase"/>
</dbReference>
<comment type="catalytic activity">
    <reaction evidence="16">
        <text>biliverdin IXalpha(in) + ATP + H2O = biliverdin IXalpha(out) + ADP + phosphate + H(+)</text>
        <dbReference type="Rhea" id="RHEA:82359"/>
        <dbReference type="ChEBI" id="CHEBI:15377"/>
        <dbReference type="ChEBI" id="CHEBI:15378"/>
        <dbReference type="ChEBI" id="CHEBI:30616"/>
        <dbReference type="ChEBI" id="CHEBI:43474"/>
        <dbReference type="ChEBI" id="CHEBI:57991"/>
        <dbReference type="ChEBI" id="CHEBI:456216"/>
    </reaction>
    <physiologicalReaction direction="left-to-right" evidence="16">
        <dbReference type="Rhea" id="RHEA:82360"/>
    </physiologicalReaction>
</comment>
<dbReference type="GO" id="GO:0015421">
    <property type="term" value="F:ABC-type oligopeptide transporter activity"/>
    <property type="evidence" value="ECO:0007669"/>
    <property type="project" value="TreeGrafter"/>
</dbReference>
<dbReference type="PIRSF" id="PIRSF002773">
    <property type="entry name" value="ABC_prm/ATPase_B"/>
    <property type="match status" value="1"/>
</dbReference>
<dbReference type="PROSITE" id="PS50893">
    <property type="entry name" value="ABC_TRANSPORTER_2"/>
    <property type="match status" value="1"/>
</dbReference>
<dbReference type="Gene3D" id="3.40.50.300">
    <property type="entry name" value="P-loop containing nucleotide triphosphate hydrolases"/>
    <property type="match status" value="1"/>
</dbReference>
<accession>A0A9W9ZQ52</accession>
<dbReference type="GO" id="GO:0090374">
    <property type="term" value="P:oligopeptide export from mitochondrion"/>
    <property type="evidence" value="ECO:0007669"/>
    <property type="project" value="TreeGrafter"/>
</dbReference>
<organism evidence="24 25">
    <name type="scientific">Desmophyllum pertusum</name>
    <dbReference type="NCBI Taxonomy" id="174260"/>
    <lineage>
        <taxon>Eukaryota</taxon>
        <taxon>Metazoa</taxon>
        <taxon>Cnidaria</taxon>
        <taxon>Anthozoa</taxon>
        <taxon>Hexacorallia</taxon>
        <taxon>Scleractinia</taxon>
        <taxon>Caryophylliina</taxon>
        <taxon>Caryophylliidae</taxon>
        <taxon>Desmophyllum</taxon>
    </lineage>
</organism>
<evidence type="ECO:0000256" key="2">
    <source>
        <dbReference type="ARBA" id="ARBA00005580"/>
    </source>
</evidence>
<dbReference type="EMBL" id="MU825885">
    <property type="protein sequence ID" value="KAJ7384758.1"/>
    <property type="molecule type" value="Genomic_DNA"/>
</dbReference>
<keyword evidence="14" id="KW-0496">Mitochondrion</keyword>
<evidence type="ECO:0000313" key="24">
    <source>
        <dbReference type="EMBL" id="KAJ7384758.1"/>
    </source>
</evidence>
<feature type="transmembrane region" description="Helical" evidence="21">
    <location>
        <begin position="345"/>
        <end position="367"/>
    </location>
</feature>
<comment type="subcellular location">
    <subcellularLocation>
        <location evidence="1">Mitochondrion inner membrane</location>
        <topology evidence="1">Multi-pass membrane protein</topology>
    </subcellularLocation>
</comment>
<evidence type="ECO:0000256" key="17">
    <source>
        <dbReference type="ARBA" id="ARBA00055589"/>
    </source>
</evidence>
<keyword evidence="11" id="KW-1278">Translocase</keyword>
<evidence type="ECO:0000256" key="13">
    <source>
        <dbReference type="ARBA" id="ARBA00022990"/>
    </source>
</evidence>
<dbReference type="Pfam" id="PF00664">
    <property type="entry name" value="ABC_membrane"/>
    <property type="match status" value="1"/>
</dbReference>
<feature type="domain" description="ABC transporter" evidence="22">
    <location>
        <begin position="445"/>
        <end position="684"/>
    </location>
</feature>
<protein>
    <recommendedName>
        <fullName evidence="18">ATP-binding cassette sub-family B member 10, mitochondrial</fullName>
    </recommendedName>
    <alternativeName>
        <fullName evidence="19">ABC-mitochondrial erythroid protein</fullName>
    </alternativeName>
    <alternativeName>
        <fullName evidence="20">ATP-binding cassette transporter 10</fullName>
    </alternativeName>
</protein>
<evidence type="ECO:0000313" key="25">
    <source>
        <dbReference type="Proteomes" id="UP001163046"/>
    </source>
</evidence>
<evidence type="ECO:0000256" key="9">
    <source>
        <dbReference type="ARBA" id="ARBA00022842"/>
    </source>
</evidence>
<dbReference type="FunFam" id="1.20.1560.10:FF:000048">
    <property type="entry name" value="ATP-binding cassette sub-family B member 10, mitochondrial"/>
    <property type="match status" value="1"/>
</dbReference>
<evidence type="ECO:0000256" key="19">
    <source>
        <dbReference type="ARBA" id="ARBA00075187"/>
    </source>
</evidence>
<dbReference type="PROSITE" id="PS50929">
    <property type="entry name" value="ABC_TM1F"/>
    <property type="match status" value="1"/>
</dbReference>
<evidence type="ECO:0000256" key="11">
    <source>
        <dbReference type="ARBA" id="ARBA00022967"/>
    </source>
</evidence>
<comment type="similarity">
    <text evidence="2">Belongs to the ABC transporter superfamily. ABCB family. Mitochondrial peptide exporter (TC 3.A.1.212) subfamily.</text>
</comment>
<evidence type="ECO:0000259" key="22">
    <source>
        <dbReference type="PROSITE" id="PS50893"/>
    </source>
</evidence>
<evidence type="ECO:0000256" key="20">
    <source>
        <dbReference type="ARBA" id="ARBA00083334"/>
    </source>
</evidence>
<evidence type="ECO:0000256" key="21">
    <source>
        <dbReference type="SAM" id="Phobius"/>
    </source>
</evidence>
<keyword evidence="10" id="KW-0809">Transit peptide</keyword>
<dbReference type="GO" id="GO:0042802">
    <property type="term" value="F:identical protein binding"/>
    <property type="evidence" value="ECO:0007669"/>
    <property type="project" value="UniProtKB-ARBA"/>
</dbReference>
<dbReference type="GO" id="GO:0005524">
    <property type="term" value="F:ATP binding"/>
    <property type="evidence" value="ECO:0007669"/>
    <property type="project" value="UniProtKB-KW"/>
</dbReference>
<dbReference type="SMART" id="SM00382">
    <property type="entry name" value="AAA"/>
    <property type="match status" value="1"/>
</dbReference>
<evidence type="ECO:0000256" key="6">
    <source>
        <dbReference type="ARBA" id="ARBA00022741"/>
    </source>
</evidence>
<evidence type="ECO:0000256" key="18">
    <source>
        <dbReference type="ARBA" id="ARBA00072683"/>
    </source>
</evidence>
<evidence type="ECO:0000256" key="1">
    <source>
        <dbReference type="ARBA" id="ARBA00004448"/>
    </source>
</evidence>
<feature type="transmembrane region" description="Helical" evidence="21">
    <location>
        <begin position="164"/>
        <end position="183"/>
    </location>
</feature>
<dbReference type="SUPFAM" id="SSF90123">
    <property type="entry name" value="ABC transporter transmembrane region"/>
    <property type="match status" value="1"/>
</dbReference>